<keyword evidence="3" id="KW-1185">Reference proteome</keyword>
<protein>
    <recommendedName>
        <fullName evidence="4">HEAT repeat protein</fullName>
    </recommendedName>
</protein>
<evidence type="ECO:0008006" key="4">
    <source>
        <dbReference type="Google" id="ProtNLM"/>
    </source>
</evidence>
<name>A0ABP5IVR0_9ACTN</name>
<dbReference type="EMBL" id="BAAANS010000032">
    <property type="protein sequence ID" value="GAA2107341.1"/>
    <property type="molecule type" value="Genomic_DNA"/>
</dbReference>
<sequence>MDNVMNTSASPREGAASPADEAETADGAPDREQPGLDFPETRPGESGEPGETPLAPDFAAETESPAPAATTPADHEGPAPAQARSSSVYVETARDVLYKPTFNPTTTVDKPMEETLIDPGRAMLDKVYVEPPTWAAAAERVQKALSSEYPLAVVVVRPEIGATTFGKRQLAVVAGDGRSIVLLDGDWQRLMVSQLPRKPGRGQLLELRDGETDQLRESLLAELPRYAAELRELNSFLLITVTEELWSARKAEVPAEIAVFELKDSPPAWPVVRNHIKSRRGEALAADLERRDIARDIKEWSAVRSSRFVRDFLKITAEFDPLVPGQEVDDPKFRSDLVEYADVLKRLVRGWSEELDQRLAEASAPAKTIDGVGRVSALTLEERCYSLVLAVRGSVKVEEAIEEGHRLVDLLSGGTAGGEAATKEKRSDLRGSFAGRGLQTRLKAIGAEVDESGVASFRAAAYGNELLIRVWREYPDVRRRVLEWIMSDSPEQRAEPDGAPIRAIKSVLLATRDTQGLAVLRDLATTPRRRAFAARVLIGAAEDGTLGRPTRALLYDTAARKSEEGQRLVVQVCCELLDEQRDAAMTRIRRVADNGSPTVWGDVLDAFGVALRQENGLPWFVDTLRSVHRRSGATTAVRLGVLALLRADARTLAVVPESNAAEVVRAALDGVFDAPDDYPDLFPTLAAWLERSPSGKPYELALAMVWEAVVNHGRLADFKRLATVLAGVVRADGRRPEQDIMTMVKDDPELLSVVELNKVGE</sequence>
<proteinExistence type="predicted"/>
<feature type="compositionally biased region" description="Polar residues" evidence="1">
    <location>
        <begin position="1"/>
        <end position="10"/>
    </location>
</feature>
<accession>A0ABP5IVR0</accession>
<dbReference type="Proteomes" id="UP001500897">
    <property type="component" value="Unassembled WGS sequence"/>
</dbReference>
<evidence type="ECO:0000313" key="3">
    <source>
        <dbReference type="Proteomes" id="UP001500897"/>
    </source>
</evidence>
<gene>
    <name evidence="2" type="ORF">GCM10009759_46330</name>
</gene>
<feature type="compositionally biased region" description="Basic and acidic residues" evidence="1">
    <location>
        <begin position="28"/>
        <end position="45"/>
    </location>
</feature>
<reference evidence="3" key="1">
    <citation type="journal article" date="2019" name="Int. J. Syst. Evol. Microbiol.">
        <title>The Global Catalogue of Microorganisms (GCM) 10K type strain sequencing project: providing services to taxonomists for standard genome sequencing and annotation.</title>
        <authorList>
            <consortium name="The Broad Institute Genomics Platform"/>
            <consortium name="The Broad Institute Genome Sequencing Center for Infectious Disease"/>
            <person name="Wu L."/>
            <person name="Ma J."/>
        </authorList>
    </citation>
    <scope>NUCLEOTIDE SEQUENCE [LARGE SCALE GENOMIC DNA]</scope>
    <source>
        <strain evidence="3">JCM 14559</strain>
    </source>
</reference>
<feature type="region of interest" description="Disordered" evidence="1">
    <location>
        <begin position="1"/>
        <end position="88"/>
    </location>
</feature>
<evidence type="ECO:0000313" key="2">
    <source>
        <dbReference type="EMBL" id="GAA2107341.1"/>
    </source>
</evidence>
<dbReference type="RefSeq" id="WP_344554501.1">
    <property type="nucleotide sequence ID" value="NZ_BAAANS010000032.1"/>
</dbReference>
<organism evidence="2 3">
    <name type="scientific">Kitasatospora saccharophila</name>
    <dbReference type="NCBI Taxonomy" id="407973"/>
    <lineage>
        <taxon>Bacteria</taxon>
        <taxon>Bacillati</taxon>
        <taxon>Actinomycetota</taxon>
        <taxon>Actinomycetes</taxon>
        <taxon>Kitasatosporales</taxon>
        <taxon>Streptomycetaceae</taxon>
        <taxon>Kitasatospora</taxon>
    </lineage>
</organism>
<evidence type="ECO:0000256" key="1">
    <source>
        <dbReference type="SAM" id="MobiDB-lite"/>
    </source>
</evidence>
<feature type="compositionally biased region" description="Low complexity" evidence="1">
    <location>
        <begin position="59"/>
        <end position="72"/>
    </location>
</feature>
<comment type="caution">
    <text evidence="2">The sequence shown here is derived from an EMBL/GenBank/DDBJ whole genome shotgun (WGS) entry which is preliminary data.</text>
</comment>